<dbReference type="PROSITE" id="PS51257">
    <property type="entry name" value="PROKAR_LIPOPROTEIN"/>
    <property type="match status" value="1"/>
</dbReference>
<dbReference type="RefSeq" id="WP_230439313.1">
    <property type="nucleotide sequence ID" value="NZ_CP087680.1"/>
</dbReference>
<accession>A0ABS8TY39</accession>
<name>A0ABS8TY39_9GAMM</name>
<dbReference type="EMBL" id="JAJPPU010000002">
    <property type="protein sequence ID" value="MCD8473650.1"/>
    <property type="molecule type" value="Genomic_DNA"/>
</dbReference>
<sequence>MSAARLFHHPLILRTIFGVTFMIICFGLMSCGRSDMKERGNQHSAKEAVKESSKILMIQSDDLSYKKCFKFRPELYATNTYPNEVMFWLKHVEYISGAEKSPGIIGEPGMSRITIGFFRDKSAKEYYIHSLSRAYKNGQLKIEGEYKEFYLYDVPQYSYSAINKHGLLNIEYLIGDGRPRSKEKWIHELKLIVDFVESHTIPCQGAS</sequence>
<keyword evidence="1" id="KW-1133">Transmembrane helix</keyword>
<gene>
    <name evidence="2" type="ORF">LPH55_09335</name>
</gene>
<comment type="caution">
    <text evidence="2">The sequence shown here is derived from an EMBL/GenBank/DDBJ whole genome shotgun (WGS) entry which is preliminary data.</text>
</comment>
<evidence type="ECO:0000256" key="1">
    <source>
        <dbReference type="SAM" id="Phobius"/>
    </source>
</evidence>
<keyword evidence="3" id="KW-1185">Reference proteome</keyword>
<protein>
    <recommendedName>
        <fullName evidence="4">Lipoprotein</fullName>
    </recommendedName>
</protein>
<reference evidence="2" key="1">
    <citation type="submission" date="2021-11" db="EMBL/GenBank/DDBJ databases">
        <title>Genome sequence of Xylella taiwanensis PLS432.</title>
        <authorList>
            <person name="Weng L.-W."/>
            <person name="Su C.-C."/>
            <person name="Tsai C.-W."/>
            <person name="Kuo C.-H."/>
        </authorList>
    </citation>
    <scope>NUCLEOTIDE SEQUENCE</scope>
    <source>
        <strain evidence="2">PLS432</strain>
    </source>
</reference>
<proteinExistence type="predicted"/>
<dbReference type="Proteomes" id="UP001430701">
    <property type="component" value="Unassembled WGS sequence"/>
</dbReference>
<keyword evidence="1" id="KW-0812">Transmembrane</keyword>
<feature type="transmembrane region" description="Helical" evidence="1">
    <location>
        <begin position="12"/>
        <end position="31"/>
    </location>
</feature>
<evidence type="ECO:0000313" key="2">
    <source>
        <dbReference type="EMBL" id="MCD8473650.1"/>
    </source>
</evidence>
<organism evidence="2 3">
    <name type="scientific">Xylella taiwanensis</name>
    <dbReference type="NCBI Taxonomy" id="1444770"/>
    <lineage>
        <taxon>Bacteria</taxon>
        <taxon>Pseudomonadati</taxon>
        <taxon>Pseudomonadota</taxon>
        <taxon>Gammaproteobacteria</taxon>
        <taxon>Lysobacterales</taxon>
        <taxon>Lysobacteraceae</taxon>
        <taxon>Xylella</taxon>
    </lineage>
</organism>
<keyword evidence="1" id="KW-0472">Membrane</keyword>
<evidence type="ECO:0000313" key="3">
    <source>
        <dbReference type="Proteomes" id="UP001430701"/>
    </source>
</evidence>
<evidence type="ECO:0008006" key="4">
    <source>
        <dbReference type="Google" id="ProtNLM"/>
    </source>
</evidence>